<dbReference type="STRING" id="888268.A0A1E5VZW3"/>
<feature type="repeat" description="WD" evidence="15">
    <location>
        <begin position="384"/>
        <end position="417"/>
    </location>
</feature>
<dbReference type="GO" id="GO:0008270">
    <property type="term" value="F:zinc ion binding"/>
    <property type="evidence" value="ECO:0007669"/>
    <property type="project" value="UniProtKB-KW"/>
</dbReference>
<dbReference type="EMBL" id="LWDX02025262">
    <property type="protein sequence ID" value="OEL30600.1"/>
    <property type="molecule type" value="Genomic_DNA"/>
</dbReference>
<dbReference type="GO" id="GO:0006281">
    <property type="term" value="P:DNA repair"/>
    <property type="evidence" value="ECO:0007669"/>
    <property type="project" value="UniProtKB-KW"/>
</dbReference>
<dbReference type="InterPro" id="IPR033312">
    <property type="entry name" value="DDB2"/>
</dbReference>
<feature type="compositionally biased region" description="Acidic residues" evidence="16">
    <location>
        <begin position="45"/>
        <end position="73"/>
    </location>
</feature>
<keyword evidence="8" id="KW-0863">Zinc-finger</keyword>
<name>A0A1E5VZW3_9POAL</name>
<dbReference type="InterPro" id="IPR015943">
    <property type="entry name" value="WD40/YVTN_repeat-like_dom_sf"/>
</dbReference>
<dbReference type="Gene3D" id="2.130.10.10">
    <property type="entry name" value="YVTN repeat-like/Quinoprotein amine dehydrogenase"/>
    <property type="match status" value="1"/>
</dbReference>
<evidence type="ECO:0000256" key="5">
    <source>
        <dbReference type="ARBA" id="ARBA00022723"/>
    </source>
</evidence>
<feature type="compositionally biased region" description="Basic and acidic residues" evidence="16">
    <location>
        <begin position="529"/>
        <end position="540"/>
    </location>
</feature>
<keyword evidence="12" id="KW-0234">DNA repair</keyword>
<evidence type="ECO:0000256" key="14">
    <source>
        <dbReference type="ARBA" id="ARBA00079162"/>
    </source>
</evidence>
<dbReference type="PROSITE" id="PS00678">
    <property type="entry name" value="WD_REPEATS_1"/>
    <property type="match status" value="1"/>
</dbReference>
<feature type="compositionally biased region" description="Basic residues" evidence="16">
    <location>
        <begin position="11"/>
        <end position="20"/>
    </location>
</feature>
<keyword evidence="5" id="KW-0479">Metal-binding</keyword>
<evidence type="ECO:0000256" key="16">
    <source>
        <dbReference type="SAM" id="MobiDB-lite"/>
    </source>
</evidence>
<reference evidence="17 18" key="1">
    <citation type="submission" date="2016-09" db="EMBL/GenBank/DDBJ databases">
        <title>The draft genome of Dichanthelium oligosanthes: A C3 panicoid grass species.</title>
        <authorList>
            <person name="Studer A.J."/>
            <person name="Schnable J.C."/>
            <person name="Brutnell T.P."/>
        </authorList>
    </citation>
    <scope>NUCLEOTIDE SEQUENCE [LARGE SCALE GENOMIC DNA]</scope>
    <source>
        <strain evidence="18">cv. Kellogg 1175</strain>
        <tissue evidence="17">Leaf</tissue>
    </source>
</reference>
<evidence type="ECO:0000256" key="2">
    <source>
        <dbReference type="ARBA" id="ARBA00005434"/>
    </source>
</evidence>
<dbReference type="FunFam" id="2.130.10.10:FF:000408">
    <property type="entry name" value="protein DAMAGED DNA-BINDING 2"/>
    <property type="match status" value="1"/>
</dbReference>
<comment type="similarity">
    <text evidence="2">Belongs to the WD repeat DDB2/WDR76 family.</text>
</comment>
<feature type="region of interest" description="Disordered" evidence="16">
    <location>
        <begin position="1"/>
        <end position="96"/>
    </location>
</feature>
<sequence length="591" mass="65689">MGPTTRAHFVYNRRRRRSSGGRHAVEEASDEEEQRQDTSSSSSDEGGDEEDEAEASGEEIDDDEEGEVEEEAAAVEPATKERPAAAAAVGEKRGGRKGPITIRLKKVCKVCKRTGHQAGFKGAVYIDCPMKPCFLCKRPGHTTLTCPHRVAMEHGVIPAPRRNTNTSLDYVFQSQVKGKISMVKPKFLIPNQLECGNIKFHQRRVTCLEFHPTKNNVLLSGDKKGLLGIWDYVKLHEKITYDSVHSCILNSMKIDTANDGILYTASSDGTISCTDLDTGIGLPLLNLNPNGWNGPSSWRMIYGMDLNTDKGLLLVADNFGFLYFLDRRSKTRIGHPILIHKKGSKVTSLHCNPARPEVLLSSGNDHYARIWDTRKLEANSSLASLAHGRVVNSGYFSPQSGNKILTTCQDNRIRVWDYIFGDLQSPSREIVHSHDFNRHLTPFKAEWDPKDYTETVAVIGRYISENYNGVALHPIDFIDTSSGKLLAEVMDPDITTISPVNKLHPQDDILATGSSRSIFIWKPKTEDELTEERTKQKVKEYVYGSGSRKKSNGKHDNSSDDDSDGDSGGQNKKSKKARFTHTAKGKGKSKV</sequence>
<keyword evidence="9" id="KW-0833">Ubl conjugation pathway</keyword>
<feature type="compositionally biased region" description="Basic residues" evidence="16">
    <location>
        <begin position="572"/>
        <end position="591"/>
    </location>
</feature>
<keyword evidence="4 15" id="KW-0853">WD repeat</keyword>
<evidence type="ECO:0000256" key="13">
    <source>
        <dbReference type="ARBA" id="ARBA00023242"/>
    </source>
</evidence>
<dbReference type="InterPro" id="IPR019775">
    <property type="entry name" value="WD40_repeat_CS"/>
</dbReference>
<keyword evidence="6" id="KW-0677">Repeat</keyword>
<evidence type="ECO:0000256" key="8">
    <source>
        <dbReference type="ARBA" id="ARBA00022771"/>
    </source>
</evidence>
<keyword evidence="10" id="KW-0862">Zinc</keyword>
<dbReference type="PANTHER" id="PTHR15169">
    <property type="entry name" value="DAMAGE-SPECIFIC DNA BINDING PROTEIN 2"/>
    <property type="match status" value="1"/>
</dbReference>
<evidence type="ECO:0000256" key="3">
    <source>
        <dbReference type="ARBA" id="ARBA00014580"/>
    </source>
</evidence>
<dbReference type="InterPro" id="IPR036322">
    <property type="entry name" value="WD40_repeat_dom_sf"/>
</dbReference>
<proteinExistence type="inferred from homology"/>
<dbReference type="SMART" id="SM00320">
    <property type="entry name" value="WD40"/>
    <property type="match status" value="5"/>
</dbReference>
<evidence type="ECO:0000256" key="12">
    <source>
        <dbReference type="ARBA" id="ARBA00023204"/>
    </source>
</evidence>
<dbReference type="GO" id="GO:0003684">
    <property type="term" value="F:damaged DNA binding"/>
    <property type="evidence" value="ECO:0007669"/>
    <property type="project" value="InterPro"/>
</dbReference>
<dbReference type="Pfam" id="PF00400">
    <property type="entry name" value="WD40"/>
    <property type="match status" value="3"/>
</dbReference>
<feature type="region of interest" description="Disordered" evidence="16">
    <location>
        <begin position="529"/>
        <end position="591"/>
    </location>
</feature>
<dbReference type="GO" id="GO:0009411">
    <property type="term" value="P:response to UV"/>
    <property type="evidence" value="ECO:0007669"/>
    <property type="project" value="TreeGrafter"/>
</dbReference>
<dbReference type="SUPFAM" id="SSF50978">
    <property type="entry name" value="WD40 repeat-like"/>
    <property type="match status" value="1"/>
</dbReference>
<dbReference type="OrthoDB" id="9890280at2759"/>
<evidence type="ECO:0000256" key="6">
    <source>
        <dbReference type="ARBA" id="ARBA00022737"/>
    </source>
</evidence>
<evidence type="ECO:0000256" key="1">
    <source>
        <dbReference type="ARBA" id="ARBA00004123"/>
    </source>
</evidence>
<dbReference type="AlphaFoldDB" id="A0A1E5VZW3"/>
<dbReference type="GO" id="GO:0080008">
    <property type="term" value="C:Cul4-RING E3 ubiquitin ligase complex"/>
    <property type="evidence" value="ECO:0007669"/>
    <property type="project" value="InterPro"/>
</dbReference>
<keyword evidence="13" id="KW-0539">Nucleus</keyword>
<accession>A0A1E5VZW3</accession>
<protein>
    <recommendedName>
        <fullName evidence="3">DNA damage-binding protein 2</fullName>
    </recommendedName>
    <alternativeName>
        <fullName evidence="14">UV-damaged DNA-binding protein 2</fullName>
    </alternativeName>
</protein>
<organism evidence="17 18">
    <name type="scientific">Dichanthelium oligosanthes</name>
    <dbReference type="NCBI Taxonomy" id="888268"/>
    <lineage>
        <taxon>Eukaryota</taxon>
        <taxon>Viridiplantae</taxon>
        <taxon>Streptophyta</taxon>
        <taxon>Embryophyta</taxon>
        <taxon>Tracheophyta</taxon>
        <taxon>Spermatophyta</taxon>
        <taxon>Magnoliopsida</taxon>
        <taxon>Liliopsida</taxon>
        <taxon>Poales</taxon>
        <taxon>Poaceae</taxon>
        <taxon>PACMAD clade</taxon>
        <taxon>Panicoideae</taxon>
        <taxon>Panicodae</taxon>
        <taxon>Paniceae</taxon>
        <taxon>Dichantheliinae</taxon>
        <taxon>Dichanthelium</taxon>
    </lineage>
</organism>
<gene>
    <name evidence="17" type="ORF">BAE44_0008380</name>
</gene>
<feature type="repeat" description="WD" evidence="15">
    <location>
        <begin position="198"/>
        <end position="231"/>
    </location>
</feature>
<evidence type="ECO:0000313" key="17">
    <source>
        <dbReference type="EMBL" id="OEL30600.1"/>
    </source>
</evidence>
<evidence type="ECO:0000256" key="9">
    <source>
        <dbReference type="ARBA" id="ARBA00022786"/>
    </source>
</evidence>
<dbReference type="PROSITE" id="PS50082">
    <property type="entry name" value="WD_REPEATS_2"/>
    <property type="match status" value="2"/>
</dbReference>
<keyword evidence="11 17" id="KW-0238">DNA-binding</keyword>
<evidence type="ECO:0000256" key="15">
    <source>
        <dbReference type="PROSITE-ProRule" id="PRU00221"/>
    </source>
</evidence>
<evidence type="ECO:0000256" key="4">
    <source>
        <dbReference type="ARBA" id="ARBA00022574"/>
    </source>
</evidence>
<evidence type="ECO:0000256" key="7">
    <source>
        <dbReference type="ARBA" id="ARBA00022763"/>
    </source>
</evidence>
<dbReference type="InterPro" id="IPR001680">
    <property type="entry name" value="WD40_rpt"/>
</dbReference>
<dbReference type="GO" id="GO:0005634">
    <property type="term" value="C:nucleus"/>
    <property type="evidence" value="ECO:0007669"/>
    <property type="project" value="UniProtKB-SubCell"/>
</dbReference>
<comment type="subcellular location">
    <subcellularLocation>
        <location evidence="1">Nucleus</location>
    </subcellularLocation>
</comment>
<keyword evidence="18" id="KW-1185">Reference proteome</keyword>
<evidence type="ECO:0000256" key="11">
    <source>
        <dbReference type="ARBA" id="ARBA00023125"/>
    </source>
</evidence>
<keyword evidence="7" id="KW-0227">DNA damage</keyword>
<evidence type="ECO:0000256" key="10">
    <source>
        <dbReference type="ARBA" id="ARBA00022833"/>
    </source>
</evidence>
<evidence type="ECO:0000313" key="18">
    <source>
        <dbReference type="Proteomes" id="UP000095767"/>
    </source>
</evidence>
<comment type="caution">
    <text evidence="17">The sequence shown here is derived from an EMBL/GenBank/DDBJ whole genome shotgun (WGS) entry which is preliminary data.</text>
</comment>
<dbReference type="PANTHER" id="PTHR15169:SF0">
    <property type="entry name" value="DNA DAMAGE-BINDING PROTEIN 2"/>
    <property type="match status" value="1"/>
</dbReference>
<dbReference type="Proteomes" id="UP000095767">
    <property type="component" value="Unassembled WGS sequence"/>
</dbReference>